<dbReference type="InterPro" id="IPR036683">
    <property type="entry name" value="CO_DH_flav_C_dom_sf"/>
</dbReference>
<dbReference type="Pfam" id="PF00941">
    <property type="entry name" value="FAD_binding_5"/>
    <property type="match status" value="1"/>
</dbReference>
<evidence type="ECO:0000256" key="1">
    <source>
        <dbReference type="ARBA" id="ARBA00022630"/>
    </source>
</evidence>
<keyword evidence="6" id="KW-1185">Reference proteome</keyword>
<dbReference type="PANTHER" id="PTHR42659">
    <property type="entry name" value="XANTHINE DEHYDROGENASE SUBUNIT C-RELATED"/>
    <property type="match status" value="1"/>
</dbReference>
<keyword evidence="1" id="KW-0285">Flavoprotein</keyword>
<dbReference type="InterPro" id="IPR005107">
    <property type="entry name" value="CO_DH_flav_C"/>
</dbReference>
<dbReference type="SUPFAM" id="SSF56176">
    <property type="entry name" value="FAD-binding/transporter-associated domain-like"/>
    <property type="match status" value="1"/>
</dbReference>
<evidence type="ECO:0000259" key="4">
    <source>
        <dbReference type="PROSITE" id="PS51387"/>
    </source>
</evidence>
<dbReference type="Pfam" id="PF03450">
    <property type="entry name" value="CO_deh_flav_C"/>
    <property type="match status" value="1"/>
</dbReference>
<evidence type="ECO:0000313" key="6">
    <source>
        <dbReference type="Proteomes" id="UP000294887"/>
    </source>
</evidence>
<dbReference type="InterPro" id="IPR002346">
    <property type="entry name" value="Mopterin_DH_FAD-bd"/>
</dbReference>
<dbReference type="SUPFAM" id="SSF55447">
    <property type="entry name" value="CO dehydrogenase flavoprotein C-terminal domain-like"/>
    <property type="match status" value="1"/>
</dbReference>
<evidence type="ECO:0000313" key="5">
    <source>
        <dbReference type="EMBL" id="TCJ83050.1"/>
    </source>
</evidence>
<dbReference type="GO" id="GO:0071949">
    <property type="term" value="F:FAD binding"/>
    <property type="evidence" value="ECO:0007669"/>
    <property type="project" value="InterPro"/>
</dbReference>
<gene>
    <name evidence="5" type="ORF">EV695_3788</name>
</gene>
<keyword evidence="2" id="KW-0274">FAD</keyword>
<sequence length="289" mass="31275">MIPEQFEYFAPSTIDEVLKLMVENDEAKILAGGHSLLPMMKLRFAEATHLIDINGVEALKGISDKGDHILIGAMTTESELIVSELLQQKCPLIPEAAKLIADPQVRNRGTIGGDIAHGDPGNDHPSIMMALDAIFVLQSPDGERTVPANSFFLGTYWTELGENEILKEIQVPVAKPNSGYAYTKLKRKTGDFATAATAVILTLDGDTCSSISIVMTNVGPTALKAEEAENLLAGKVIDESLIEEAAEKAMSICDPAEDLRGDVEYKTHMAGEMTRRAIRIALQRAKGEI</sequence>
<dbReference type="GO" id="GO:0016491">
    <property type="term" value="F:oxidoreductase activity"/>
    <property type="evidence" value="ECO:0007669"/>
    <property type="project" value="UniProtKB-KW"/>
</dbReference>
<dbReference type="AlphaFoldDB" id="A0A4R1ERF5"/>
<protein>
    <submittedName>
        <fullName evidence="5">Carbon monoxide dehydrogenase medium subunit</fullName>
    </submittedName>
</protein>
<evidence type="ECO:0000256" key="2">
    <source>
        <dbReference type="ARBA" id="ARBA00022827"/>
    </source>
</evidence>
<dbReference type="InterPro" id="IPR051312">
    <property type="entry name" value="Diverse_Substr_Oxidored"/>
</dbReference>
<dbReference type="InterPro" id="IPR016167">
    <property type="entry name" value="FAD-bd_PCMH_sub1"/>
</dbReference>
<reference evidence="5 6" key="1">
    <citation type="submission" date="2019-03" db="EMBL/GenBank/DDBJ databases">
        <title>Genomic Encyclopedia of Type Strains, Phase IV (KMG-IV): sequencing the most valuable type-strain genomes for metagenomic binning, comparative biology and taxonomic classification.</title>
        <authorList>
            <person name="Goeker M."/>
        </authorList>
    </citation>
    <scope>NUCLEOTIDE SEQUENCE [LARGE SCALE GENOMIC DNA]</scope>
    <source>
        <strain evidence="5 6">DSM 24830</strain>
    </source>
</reference>
<evidence type="ECO:0000256" key="3">
    <source>
        <dbReference type="ARBA" id="ARBA00023002"/>
    </source>
</evidence>
<dbReference type="RefSeq" id="WP_131907538.1">
    <property type="nucleotide sequence ID" value="NZ_BAAAFU010000007.1"/>
</dbReference>
<dbReference type="EMBL" id="SMFQ01000005">
    <property type="protein sequence ID" value="TCJ83050.1"/>
    <property type="molecule type" value="Genomic_DNA"/>
</dbReference>
<name>A0A4R1ERF5_9GAMM</name>
<organism evidence="5 6">
    <name type="scientific">Cocleimonas flava</name>
    <dbReference type="NCBI Taxonomy" id="634765"/>
    <lineage>
        <taxon>Bacteria</taxon>
        <taxon>Pseudomonadati</taxon>
        <taxon>Pseudomonadota</taxon>
        <taxon>Gammaproteobacteria</taxon>
        <taxon>Thiotrichales</taxon>
        <taxon>Thiotrichaceae</taxon>
        <taxon>Cocleimonas</taxon>
    </lineage>
</organism>
<dbReference type="PANTHER" id="PTHR42659:SF2">
    <property type="entry name" value="XANTHINE DEHYDROGENASE SUBUNIT C-RELATED"/>
    <property type="match status" value="1"/>
</dbReference>
<dbReference type="InterPro" id="IPR016166">
    <property type="entry name" value="FAD-bd_PCMH"/>
</dbReference>
<dbReference type="FunFam" id="3.30.465.10:FF:000017">
    <property type="entry name" value="Xanthine dehydrogenase, FAD binding subunit"/>
    <property type="match status" value="1"/>
</dbReference>
<dbReference type="Gene3D" id="3.30.465.10">
    <property type="match status" value="1"/>
</dbReference>
<dbReference type="Gene3D" id="3.30.43.10">
    <property type="entry name" value="Uridine Diphospho-n-acetylenolpyruvylglucosamine Reductase, domain 2"/>
    <property type="match status" value="1"/>
</dbReference>
<dbReference type="Proteomes" id="UP000294887">
    <property type="component" value="Unassembled WGS sequence"/>
</dbReference>
<dbReference type="SMART" id="SM01092">
    <property type="entry name" value="CO_deh_flav_C"/>
    <property type="match status" value="1"/>
</dbReference>
<comment type="caution">
    <text evidence="5">The sequence shown here is derived from an EMBL/GenBank/DDBJ whole genome shotgun (WGS) entry which is preliminary data.</text>
</comment>
<keyword evidence="3" id="KW-0560">Oxidoreductase</keyword>
<dbReference type="InterPro" id="IPR036318">
    <property type="entry name" value="FAD-bd_PCMH-like_sf"/>
</dbReference>
<dbReference type="OrthoDB" id="9767994at2"/>
<accession>A0A4R1ERF5</accession>
<dbReference type="PROSITE" id="PS51387">
    <property type="entry name" value="FAD_PCMH"/>
    <property type="match status" value="1"/>
</dbReference>
<dbReference type="InterPro" id="IPR016169">
    <property type="entry name" value="FAD-bd_PCMH_sub2"/>
</dbReference>
<feature type="domain" description="FAD-binding PCMH-type" evidence="4">
    <location>
        <begin position="1"/>
        <end position="176"/>
    </location>
</feature>
<proteinExistence type="predicted"/>
<dbReference type="Gene3D" id="3.30.390.50">
    <property type="entry name" value="CO dehydrogenase flavoprotein, C-terminal domain"/>
    <property type="match status" value="1"/>
</dbReference>